<dbReference type="GO" id="GO:0005886">
    <property type="term" value="C:plasma membrane"/>
    <property type="evidence" value="ECO:0007669"/>
    <property type="project" value="UniProtKB-SubCell"/>
</dbReference>
<dbReference type="Proteomes" id="UP001156870">
    <property type="component" value="Unassembled WGS sequence"/>
</dbReference>
<dbReference type="InterPro" id="IPR048279">
    <property type="entry name" value="MdtK-like"/>
</dbReference>
<name>A0AA37T6N3_9GAMM</name>
<keyword evidence="9" id="KW-1185">Reference proteome</keyword>
<comment type="caution">
    <text evidence="8">The sequence shown here is derived from an EMBL/GenBank/DDBJ whole genome shotgun (WGS) entry which is preliminary data.</text>
</comment>
<evidence type="ECO:0000256" key="7">
    <source>
        <dbReference type="SAM" id="Phobius"/>
    </source>
</evidence>
<evidence type="ECO:0000256" key="5">
    <source>
        <dbReference type="ARBA" id="ARBA00022989"/>
    </source>
</evidence>
<gene>
    <name evidence="8" type="primary">yeeO</name>
    <name evidence="8" type="ORF">GCM10007877_25180</name>
</gene>
<evidence type="ECO:0000313" key="9">
    <source>
        <dbReference type="Proteomes" id="UP001156870"/>
    </source>
</evidence>
<dbReference type="InterPro" id="IPR047135">
    <property type="entry name" value="YsiQ"/>
</dbReference>
<dbReference type="EMBL" id="BSPD01000061">
    <property type="protein sequence ID" value="GLS26799.1"/>
    <property type="molecule type" value="Genomic_DNA"/>
</dbReference>
<protein>
    <submittedName>
        <fullName evidence="8">MATE family efflux transporter</fullName>
    </submittedName>
</protein>
<dbReference type="PANTHER" id="PTHR42925:SF1">
    <property type="entry name" value="VIRULENCE FACTOR MVIN"/>
    <property type="match status" value="1"/>
</dbReference>
<dbReference type="RefSeq" id="WP_232594951.1">
    <property type="nucleotide sequence ID" value="NZ_BSPD01000061.1"/>
</dbReference>
<feature type="transmembrane region" description="Helical" evidence="7">
    <location>
        <begin position="110"/>
        <end position="131"/>
    </location>
</feature>
<feature type="transmembrane region" description="Helical" evidence="7">
    <location>
        <begin position="300"/>
        <end position="323"/>
    </location>
</feature>
<dbReference type="AlphaFoldDB" id="A0AA37T6N3"/>
<sequence length="465" mass="51043">MTSTDSSKNEVSDSKIISGKQEQATKVTPKLKLWALAWPILIEQLTGVLVSFADIYFLSLLSDEIAATVGLLMPIILLGSFILPLFSTAGTAVACQLMGAQQTHRVVPTYMANVGICSLFALVLATPVWVFSSQIGLWFGMTETQNGYAHTFLFLIAFTFLPLGLRFSYSSILASRGLTHWNMIAALLTNGLNIFLNYVFIMGVLGFPKMGLEGVALSSIISYSVGALLLVAIVHLHVKIRFYLQGALVDMRNVIRPILQVGIPNAVEPMSYIAQSMFVSWVIVSLGVTAMGANTYAMRLLFFVIAVSWTLASAGQIIMSYYLGQGDIDRVKATFYRVLRYSIIFALTAVTAFAFFTDVFLEVFTEDTAIIELAHLLFLVALVMEPARMVNIIGGVALKSTGDGRFSATMSVTLIWSVVPFLIFLQKTGAGLVLLWVVLAIDEILRACFILYRWHTEGWRGKSAV</sequence>
<feature type="transmembrane region" description="Helical" evidence="7">
    <location>
        <begin position="151"/>
        <end position="169"/>
    </location>
</feature>
<feature type="transmembrane region" description="Helical" evidence="7">
    <location>
        <begin position="33"/>
        <end position="59"/>
    </location>
</feature>
<feature type="transmembrane region" description="Helical" evidence="7">
    <location>
        <begin position="181"/>
        <end position="200"/>
    </location>
</feature>
<evidence type="ECO:0000256" key="1">
    <source>
        <dbReference type="ARBA" id="ARBA00004429"/>
    </source>
</evidence>
<evidence type="ECO:0000256" key="3">
    <source>
        <dbReference type="ARBA" id="ARBA00022475"/>
    </source>
</evidence>
<evidence type="ECO:0000256" key="4">
    <source>
        <dbReference type="ARBA" id="ARBA00022692"/>
    </source>
</evidence>
<dbReference type="GO" id="GO:0015297">
    <property type="term" value="F:antiporter activity"/>
    <property type="evidence" value="ECO:0007669"/>
    <property type="project" value="InterPro"/>
</dbReference>
<keyword evidence="6 7" id="KW-0472">Membrane</keyword>
<dbReference type="Pfam" id="PF01554">
    <property type="entry name" value="MatE"/>
    <property type="match status" value="2"/>
</dbReference>
<feature type="transmembrane region" description="Helical" evidence="7">
    <location>
        <begin position="71"/>
        <end position="98"/>
    </location>
</feature>
<feature type="transmembrane region" description="Helical" evidence="7">
    <location>
        <begin position="406"/>
        <end position="425"/>
    </location>
</feature>
<dbReference type="PANTHER" id="PTHR42925">
    <property type="entry name" value="MULTIDRUG AND TOXIN EFFLUX PROTEIN MATE FAMILY"/>
    <property type="match status" value="1"/>
</dbReference>
<comment type="subcellular location">
    <subcellularLocation>
        <location evidence="1">Cell inner membrane</location>
        <topology evidence="1">Multi-pass membrane protein</topology>
    </subcellularLocation>
</comment>
<feature type="transmembrane region" description="Helical" evidence="7">
    <location>
        <begin position="431"/>
        <end position="452"/>
    </location>
</feature>
<evidence type="ECO:0000256" key="2">
    <source>
        <dbReference type="ARBA" id="ARBA00022448"/>
    </source>
</evidence>
<organism evidence="8 9">
    <name type="scientific">Marinibactrum halimedae</name>
    <dbReference type="NCBI Taxonomy" id="1444977"/>
    <lineage>
        <taxon>Bacteria</taxon>
        <taxon>Pseudomonadati</taxon>
        <taxon>Pseudomonadota</taxon>
        <taxon>Gammaproteobacteria</taxon>
        <taxon>Cellvibrionales</taxon>
        <taxon>Cellvibrionaceae</taxon>
        <taxon>Marinibactrum</taxon>
    </lineage>
</organism>
<reference evidence="8 9" key="1">
    <citation type="journal article" date="2014" name="Int. J. Syst. Evol. Microbiol.">
        <title>Complete genome sequence of Corynebacterium casei LMG S-19264T (=DSM 44701T), isolated from a smear-ripened cheese.</title>
        <authorList>
            <consortium name="US DOE Joint Genome Institute (JGI-PGF)"/>
            <person name="Walter F."/>
            <person name="Albersmeier A."/>
            <person name="Kalinowski J."/>
            <person name="Ruckert C."/>
        </authorList>
    </citation>
    <scope>NUCLEOTIDE SEQUENCE [LARGE SCALE GENOMIC DNA]</scope>
    <source>
        <strain evidence="8 9">NBRC 110095</strain>
    </source>
</reference>
<dbReference type="GO" id="GO:0042910">
    <property type="term" value="F:xenobiotic transmembrane transporter activity"/>
    <property type="evidence" value="ECO:0007669"/>
    <property type="project" value="InterPro"/>
</dbReference>
<feature type="transmembrane region" description="Helical" evidence="7">
    <location>
        <begin position="220"/>
        <end position="238"/>
    </location>
</feature>
<dbReference type="CDD" id="cd13134">
    <property type="entry name" value="MATE_like_8"/>
    <property type="match status" value="1"/>
</dbReference>
<dbReference type="PIRSF" id="PIRSF006603">
    <property type="entry name" value="DinF"/>
    <property type="match status" value="1"/>
</dbReference>
<keyword evidence="4 7" id="KW-0812">Transmembrane</keyword>
<evidence type="ECO:0000313" key="8">
    <source>
        <dbReference type="EMBL" id="GLS26799.1"/>
    </source>
</evidence>
<keyword evidence="3" id="KW-1003">Cell membrane</keyword>
<accession>A0AA37T6N3</accession>
<feature type="transmembrane region" description="Helical" evidence="7">
    <location>
        <begin position="335"/>
        <end position="356"/>
    </location>
</feature>
<keyword evidence="5 7" id="KW-1133">Transmembrane helix</keyword>
<dbReference type="InterPro" id="IPR002528">
    <property type="entry name" value="MATE_fam"/>
</dbReference>
<proteinExistence type="predicted"/>
<keyword evidence="2" id="KW-0813">Transport</keyword>
<evidence type="ECO:0000256" key="6">
    <source>
        <dbReference type="ARBA" id="ARBA00023136"/>
    </source>
</evidence>